<keyword evidence="1" id="KW-0472">Membrane</keyword>
<dbReference type="RefSeq" id="WP_253834526.1">
    <property type="nucleotide sequence ID" value="NZ_BAAAVC010000003.1"/>
</dbReference>
<name>A0A9W6V7W1_9PSEU</name>
<dbReference type="EMBL" id="BSSD01000003">
    <property type="protein sequence ID" value="GLW91742.1"/>
    <property type="molecule type" value="Genomic_DNA"/>
</dbReference>
<reference evidence="2" key="1">
    <citation type="submission" date="2023-02" db="EMBL/GenBank/DDBJ databases">
        <title>Actinokineospora globicatena NBRC 15670.</title>
        <authorList>
            <person name="Ichikawa N."/>
            <person name="Sato H."/>
            <person name="Tonouchi N."/>
        </authorList>
    </citation>
    <scope>NUCLEOTIDE SEQUENCE</scope>
    <source>
        <strain evidence="2">NBRC 15670</strain>
    </source>
</reference>
<proteinExistence type="predicted"/>
<accession>A0A9W6V7W1</accession>
<dbReference type="AlphaFoldDB" id="A0A9W6V7W1"/>
<sequence>MGTVVGGTDALIITRLAAAVGAVVADRGPIDLRFAVVARTSGLAAGLRWLIGALRVTGGVVGLVAVLRGLLEAVESGESRRTVLRVIAVIEAAR</sequence>
<evidence type="ECO:0000313" key="2">
    <source>
        <dbReference type="EMBL" id="GLW91742.1"/>
    </source>
</evidence>
<gene>
    <name evidence="2" type="ORF">Aglo03_25580</name>
</gene>
<comment type="caution">
    <text evidence="2">The sequence shown here is derived from an EMBL/GenBank/DDBJ whole genome shotgun (WGS) entry which is preliminary data.</text>
</comment>
<evidence type="ECO:0000313" key="3">
    <source>
        <dbReference type="Proteomes" id="UP001165042"/>
    </source>
</evidence>
<keyword evidence="3" id="KW-1185">Reference proteome</keyword>
<keyword evidence="1" id="KW-1133">Transmembrane helix</keyword>
<dbReference type="Proteomes" id="UP001165042">
    <property type="component" value="Unassembled WGS sequence"/>
</dbReference>
<feature type="transmembrane region" description="Helical" evidence="1">
    <location>
        <begin position="49"/>
        <end position="71"/>
    </location>
</feature>
<organism evidence="2 3">
    <name type="scientific">Actinokineospora globicatena</name>
    <dbReference type="NCBI Taxonomy" id="103729"/>
    <lineage>
        <taxon>Bacteria</taxon>
        <taxon>Bacillati</taxon>
        <taxon>Actinomycetota</taxon>
        <taxon>Actinomycetes</taxon>
        <taxon>Pseudonocardiales</taxon>
        <taxon>Pseudonocardiaceae</taxon>
        <taxon>Actinokineospora</taxon>
    </lineage>
</organism>
<evidence type="ECO:0000256" key="1">
    <source>
        <dbReference type="SAM" id="Phobius"/>
    </source>
</evidence>
<protein>
    <submittedName>
        <fullName evidence="2">Uncharacterized protein</fullName>
    </submittedName>
</protein>
<keyword evidence="1" id="KW-0812">Transmembrane</keyword>